<evidence type="ECO:0000313" key="2">
    <source>
        <dbReference type="Proteomes" id="UP000276215"/>
    </source>
</evidence>
<gene>
    <name evidence="1" type="ORF">L873DRAFT_1695155</name>
</gene>
<accession>A0A3N4JDD2</accession>
<protein>
    <submittedName>
        <fullName evidence="1">Uncharacterized protein</fullName>
    </submittedName>
</protein>
<dbReference type="OrthoDB" id="5355526at2759"/>
<dbReference type="EMBL" id="ML120416">
    <property type="protein sequence ID" value="RPA96275.1"/>
    <property type="molecule type" value="Genomic_DNA"/>
</dbReference>
<evidence type="ECO:0000313" key="1">
    <source>
        <dbReference type="EMBL" id="RPA96275.1"/>
    </source>
</evidence>
<organism evidence="1 2">
    <name type="scientific">Choiromyces venosus 120613-1</name>
    <dbReference type="NCBI Taxonomy" id="1336337"/>
    <lineage>
        <taxon>Eukaryota</taxon>
        <taxon>Fungi</taxon>
        <taxon>Dikarya</taxon>
        <taxon>Ascomycota</taxon>
        <taxon>Pezizomycotina</taxon>
        <taxon>Pezizomycetes</taxon>
        <taxon>Pezizales</taxon>
        <taxon>Tuberaceae</taxon>
        <taxon>Choiromyces</taxon>
    </lineage>
</organism>
<dbReference type="AlphaFoldDB" id="A0A3N4JDD2"/>
<sequence length="76" mass="8374">MCIRITERFAVCNCVYFVHGIDQCQSVGRQGHLVQEKTVLVGYACHKHSRGATVPTSHLGVLPDYTPGSSSGYSYR</sequence>
<proteinExistence type="predicted"/>
<name>A0A3N4JDD2_9PEZI</name>
<reference evidence="1 2" key="1">
    <citation type="journal article" date="2018" name="Nat. Ecol. Evol.">
        <title>Pezizomycetes genomes reveal the molecular basis of ectomycorrhizal truffle lifestyle.</title>
        <authorList>
            <person name="Murat C."/>
            <person name="Payen T."/>
            <person name="Noel B."/>
            <person name="Kuo A."/>
            <person name="Morin E."/>
            <person name="Chen J."/>
            <person name="Kohler A."/>
            <person name="Krizsan K."/>
            <person name="Balestrini R."/>
            <person name="Da Silva C."/>
            <person name="Montanini B."/>
            <person name="Hainaut M."/>
            <person name="Levati E."/>
            <person name="Barry K.W."/>
            <person name="Belfiori B."/>
            <person name="Cichocki N."/>
            <person name="Clum A."/>
            <person name="Dockter R.B."/>
            <person name="Fauchery L."/>
            <person name="Guy J."/>
            <person name="Iotti M."/>
            <person name="Le Tacon F."/>
            <person name="Lindquist E.A."/>
            <person name="Lipzen A."/>
            <person name="Malagnac F."/>
            <person name="Mello A."/>
            <person name="Molinier V."/>
            <person name="Miyauchi S."/>
            <person name="Poulain J."/>
            <person name="Riccioni C."/>
            <person name="Rubini A."/>
            <person name="Sitrit Y."/>
            <person name="Splivallo R."/>
            <person name="Traeger S."/>
            <person name="Wang M."/>
            <person name="Zifcakova L."/>
            <person name="Wipf D."/>
            <person name="Zambonelli A."/>
            <person name="Paolocci F."/>
            <person name="Nowrousian M."/>
            <person name="Ottonello S."/>
            <person name="Baldrian P."/>
            <person name="Spatafora J.W."/>
            <person name="Henrissat B."/>
            <person name="Nagy L.G."/>
            <person name="Aury J.M."/>
            <person name="Wincker P."/>
            <person name="Grigoriev I.V."/>
            <person name="Bonfante P."/>
            <person name="Martin F.M."/>
        </authorList>
    </citation>
    <scope>NUCLEOTIDE SEQUENCE [LARGE SCALE GENOMIC DNA]</scope>
    <source>
        <strain evidence="1 2">120613-1</strain>
    </source>
</reference>
<keyword evidence="2" id="KW-1185">Reference proteome</keyword>
<dbReference type="Proteomes" id="UP000276215">
    <property type="component" value="Unassembled WGS sequence"/>
</dbReference>